<dbReference type="KEGG" id="aori:SD37_14280"/>
<evidence type="ECO:0000313" key="3">
    <source>
        <dbReference type="Proteomes" id="UP000093695"/>
    </source>
</evidence>
<feature type="transmembrane region" description="Helical" evidence="1">
    <location>
        <begin position="173"/>
        <end position="191"/>
    </location>
</feature>
<gene>
    <name evidence="2" type="ORF">SD37_14280</name>
</gene>
<evidence type="ECO:0000313" key="2">
    <source>
        <dbReference type="EMBL" id="ANN16711.1"/>
    </source>
</evidence>
<dbReference type="RefSeq" id="WP_044850460.1">
    <property type="nucleotide sequence ID" value="NZ_CP016174.1"/>
</dbReference>
<keyword evidence="1" id="KW-0812">Transmembrane</keyword>
<name>A0A193BWV0_AMYOR</name>
<keyword evidence="1" id="KW-0472">Membrane</keyword>
<reference evidence="2 3" key="1">
    <citation type="journal article" date="2015" name="Genome Announc.">
        <title>Draft Genome Sequence of Norvancomycin-Producing Strain Amycolatopsis orientalis CPCC200066.</title>
        <authorList>
            <person name="Lei X."/>
            <person name="Yuan F."/>
            <person name="Shi Y."/>
            <person name="Li X."/>
            <person name="Wang L."/>
            <person name="Hong B."/>
        </authorList>
    </citation>
    <scope>NUCLEOTIDE SEQUENCE [LARGE SCALE GENOMIC DNA]</scope>
    <source>
        <strain evidence="2 3">B-37</strain>
    </source>
</reference>
<evidence type="ECO:0008006" key="4">
    <source>
        <dbReference type="Google" id="ProtNLM"/>
    </source>
</evidence>
<protein>
    <recommendedName>
        <fullName evidence="4">TIGR04222 domain-containing membrane protein</fullName>
    </recommendedName>
</protein>
<dbReference type="NCBIfam" id="TIGR04222">
    <property type="entry name" value="near_uncomplex"/>
    <property type="match status" value="1"/>
</dbReference>
<keyword evidence="1" id="KW-1133">Transmembrane helix</keyword>
<evidence type="ECO:0000256" key="1">
    <source>
        <dbReference type="SAM" id="Phobius"/>
    </source>
</evidence>
<sequence length="280" mass="29244">MNEPWGISGPAFAWLYGCLVVLPLALAELHARWLRRDTGAREVPGVHHLAALAGGSDRVTDTSVAGLLERSGIRLDSHGVLYPTKPVPADPFERAVVSTLPSLGIGLRELRSKMARHEVVLELRADLQRRGLQVGEKRRRVGWQCAMAAYVPIFALGVARLANAVPLRRPSDILIMLLLAVLGAIALAGGLQWPDRAGRATTAGMLALHYGQWDRSLGRTTTGRVALHGLGAFPEPVFAATLVRTGGSRQSRSAAGGASGCAQAVSSCGGGDGGGGGCGG</sequence>
<keyword evidence="3" id="KW-1185">Reference proteome</keyword>
<dbReference type="EMBL" id="CP016174">
    <property type="protein sequence ID" value="ANN16711.1"/>
    <property type="molecule type" value="Genomic_DNA"/>
</dbReference>
<organism evidence="2 3">
    <name type="scientific">Amycolatopsis orientalis</name>
    <name type="common">Nocardia orientalis</name>
    <dbReference type="NCBI Taxonomy" id="31958"/>
    <lineage>
        <taxon>Bacteria</taxon>
        <taxon>Bacillati</taxon>
        <taxon>Actinomycetota</taxon>
        <taxon>Actinomycetes</taxon>
        <taxon>Pseudonocardiales</taxon>
        <taxon>Pseudonocardiaceae</taxon>
        <taxon>Amycolatopsis</taxon>
    </lineage>
</organism>
<feature type="transmembrane region" description="Helical" evidence="1">
    <location>
        <begin position="141"/>
        <end position="161"/>
    </location>
</feature>
<dbReference type="STRING" id="31958.SD37_14280"/>
<dbReference type="InterPro" id="IPR026467">
    <property type="entry name" value="Ser/Gly_Cys_C_dom"/>
</dbReference>
<accession>A0A193BWV0</accession>
<dbReference type="AlphaFoldDB" id="A0A193BWV0"/>
<proteinExistence type="predicted"/>
<feature type="transmembrane region" description="Helical" evidence="1">
    <location>
        <begin position="12"/>
        <end position="31"/>
    </location>
</feature>
<dbReference type="Proteomes" id="UP000093695">
    <property type="component" value="Chromosome"/>
</dbReference>